<dbReference type="AlphaFoldDB" id="A0AAU9QUJ8"/>
<accession>A0AAU9QUJ8</accession>
<gene>
    <name evidence="1" type="ORF">THF1A12_590015</name>
</gene>
<comment type="caution">
    <text evidence="1">The sequence shown here is derived from an EMBL/GenBank/DDBJ whole genome shotgun (WGS) entry which is preliminary data.</text>
</comment>
<reference evidence="1" key="1">
    <citation type="submission" date="2022-01" db="EMBL/GenBank/DDBJ databases">
        <authorList>
            <person name="Lagorce A."/>
        </authorList>
    </citation>
    <scope>NUCLEOTIDE SEQUENCE</scope>
    <source>
        <strain evidence="1">Th15_F1_A12</strain>
    </source>
</reference>
<protein>
    <submittedName>
        <fullName evidence="1">Uncharacterized protein</fullName>
    </submittedName>
</protein>
<dbReference type="Proteomes" id="UP001295462">
    <property type="component" value="Unassembled WGS sequence"/>
</dbReference>
<name>A0AAU9QUJ8_9VIBR</name>
<sequence>MFDFIRPRFLMYKQSVYYIVDGVNTHWALKAIEGNYANL</sequence>
<evidence type="ECO:0000313" key="2">
    <source>
        <dbReference type="Proteomes" id="UP001295462"/>
    </source>
</evidence>
<dbReference type="EMBL" id="CAKMUD010000115">
    <property type="protein sequence ID" value="CAH1602498.1"/>
    <property type="molecule type" value="Genomic_DNA"/>
</dbReference>
<evidence type="ECO:0000313" key="1">
    <source>
        <dbReference type="EMBL" id="CAH1602498.1"/>
    </source>
</evidence>
<organism evidence="1 2">
    <name type="scientific">Vibrio jasicida</name>
    <dbReference type="NCBI Taxonomy" id="766224"/>
    <lineage>
        <taxon>Bacteria</taxon>
        <taxon>Pseudomonadati</taxon>
        <taxon>Pseudomonadota</taxon>
        <taxon>Gammaproteobacteria</taxon>
        <taxon>Vibrionales</taxon>
        <taxon>Vibrionaceae</taxon>
        <taxon>Vibrio</taxon>
    </lineage>
</organism>
<proteinExistence type="predicted"/>